<reference evidence="4 5" key="1">
    <citation type="submission" date="2017-09" db="EMBL/GenBank/DDBJ databases">
        <title>Bacterial strain isolated from the female urinary microbiota.</title>
        <authorList>
            <person name="Thomas-White K."/>
            <person name="Kumar N."/>
            <person name="Forster S."/>
            <person name="Putonti C."/>
            <person name="Lawley T."/>
            <person name="Wolfe A.J."/>
        </authorList>
    </citation>
    <scope>NUCLEOTIDE SEQUENCE [LARGE SCALE GENOMIC DNA]</scope>
    <source>
        <strain evidence="4 5">UMB0792</strain>
    </source>
</reference>
<dbReference type="AlphaFoldDB" id="A0A2N6T5K0"/>
<dbReference type="NCBIfam" id="TIGR03057">
    <property type="entry name" value="xxxLxxG_by_4"/>
    <property type="match status" value="3"/>
</dbReference>
<evidence type="ECO:0000256" key="3">
    <source>
        <dbReference type="SAM" id="SignalP"/>
    </source>
</evidence>
<dbReference type="Proteomes" id="UP000235836">
    <property type="component" value="Unassembled WGS sequence"/>
</dbReference>
<feature type="chain" id="PRO_5038435625" description="X-X-X-Leu-X-X-Gly heptad repeat-containing protein" evidence="3">
    <location>
        <begin position="24"/>
        <end position="526"/>
    </location>
</feature>
<evidence type="ECO:0008006" key="6">
    <source>
        <dbReference type="Google" id="ProtNLM"/>
    </source>
</evidence>
<feature type="transmembrane region" description="Helical" evidence="2">
    <location>
        <begin position="292"/>
        <end position="314"/>
    </location>
</feature>
<name>A0A2N6T5K0_9CORY</name>
<feature type="signal peptide" evidence="3">
    <location>
        <begin position="1"/>
        <end position="23"/>
    </location>
</feature>
<feature type="transmembrane region" description="Helical" evidence="2">
    <location>
        <begin position="321"/>
        <end position="342"/>
    </location>
</feature>
<feature type="compositionally biased region" description="Basic residues" evidence="1">
    <location>
        <begin position="517"/>
        <end position="526"/>
    </location>
</feature>
<feature type="region of interest" description="Disordered" evidence="1">
    <location>
        <begin position="481"/>
        <end position="526"/>
    </location>
</feature>
<gene>
    <name evidence="4" type="ORF">CJ203_04540</name>
</gene>
<feature type="transmembrane region" description="Helical" evidence="2">
    <location>
        <begin position="383"/>
        <end position="401"/>
    </location>
</feature>
<evidence type="ECO:0000256" key="2">
    <source>
        <dbReference type="SAM" id="Phobius"/>
    </source>
</evidence>
<keyword evidence="2" id="KW-1133">Transmembrane helix</keyword>
<proteinExistence type="predicted"/>
<keyword evidence="3" id="KW-0732">Signal</keyword>
<feature type="compositionally biased region" description="Basic and acidic residues" evidence="1">
    <location>
        <begin position="502"/>
        <end position="511"/>
    </location>
</feature>
<feature type="compositionally biased region" description="Acidic residues" evidence="1">
    <location>
        <begin position="481"/>
        <end position="498"/>
    </location>
</feature>
<evidence type="ECO:0000313" key="4">
    <source>
        <dbReference type="EMBL" id="PMC64582.1"/>
    </source>
</evidence>
<evidence type="ECO:0000313" key="5">
    <source>
        <dbReference type="Proteomes" id="UP000235836"/>
    </source>
</evidence>
<feature type="transmembrane region" description="Helical" evidence="2">
    <location>
        <begin position="438"/>
        <end position="459"/>
    </location>
</feature>
<sequence length="526" mass="54427">MKWNVVLAFAVFVVAAISPMNPAATWTSPNSEQTTGAPAAYAGPDQLVGARRAAGDAAAQASFLVQGTQKLVDGTEQLKDGSGELVDGIQAARDGADQLSKGMTELQNGTGALADGATRLADSVGGAVDQVVGFDAVRGQVLSAIDSTLRSTKNSRDPDVMDLRDQLEGLRGQVEIAEIPQDMHKQLDELKNGSRELANQLSVPGYAYHDGIYSATNGARDLANGLNEMNNKVGDATGGIDELVDGVSKIDDMANTTQDRIGDVQRAMPAPAPVTNGDGADTDGPTSALAPLAAMLVSALAVVAGVALALAAYAVRGRNRWLTLGVGTAFITAAGLILVGILGTNLSVLALAVSGLALALVTLASAGFTWIVRSSFGRTGGTAVAGIFGLLQMAIVGWVWSTAATGNVGLPWRTISSALPMHWSTAAISSAGNQGSAIAMWSGLVMSAFLALLGAAAVAMTTRAVGGSLGGDYEEFYDDYSDDYPEDDADDYVDDYGYDAENQVKDQRESPSPKGNHSWRSRLGRQ</sequence>
<keyword evidence="2" id="KW-0812">Transmembrane</keyword>
<feature type="transmembrane region" description="Helical" evidence="2">
    <location>
        <begin position="348"/>
        <end position="371"/>
    </location>
</feature>
<evidence type="ECO:0000256" key="1">
    <source>
        <dbReference type="SAM" id="MobiDB-lite"/>
    </source>
</evidence>
<dbReference type="InterPro" id="IPR023908">
    <property type="entry name" value="xxxLxxG_rpt"/>
</dbReference>
<protein>
    <recommendedName>
        <fullName evidence="6">X-X-X-Leu-X-X-Gly heptad repeat-containing protein</fullName>
    </recommendedName>
</protein>
<dbReference type="RefSeq" id="WP_102723720.1">
    <property type="nucleotide sequence ID" value="NZ_PNHG01000005.1"/>
</dbReference>
<accession>A0A2N6T5K0</accession>
<organism evidence="4 5">
    <name type="scientific">Corynebacterium tuscaniense</name>
    <dbReference type="NCBI Taxonomy" id="302449"/>
    <lineage>
        <taxon>Bacteria</taxon>
        <taxon>Bacillati</taxon>
        <taxon>Actinomycetota</taxon>
        <taxon>Actinomycetes</taxon>
        <taxon>Mycobacteriales</taxon>
        <taxon>Corynebacteriaceae</taxon>
        <taxon>Corynebacterium</taxon>
    </lineage>
</organism>
<keyword evidence="5" id="KW-1185">Reference proteome</keyword>
<dbReference type="EMBL" id="PNHG01000005">
    <property type="protein sequence ID" value="PMC64582.1"/>
    <property type="molecule type" value="Genomic_DNA"/>
</dbReference>
<comment type="caution">
    <text evidence="4">The sequence shown here is derived from an EMBL/GenBank/DDBJ whole genome shotgun (WGS) entry which is preliminary data.</text>
</comment>
<keyword evidence="2" id="KW-0472">Membrane</keyword>